<reference evidence="3" key="1">
    <citation type="submission" date="2021-01" db="EMBL/GenBank/DDBJ databases">
        <title>Caligus Genome Assembly.</title>
        <authorList>
            <person name="Gallardo-Escarate C."/>
        </authorList>
    </citation>
    <scope>NUCLEOTIDE SEQUENCE [LARGE SCALE GENOMIC DNA]</scope>
</reference>
<dbReference type="AlphaFoldDB" id="A0A7T8QUT7"/>
<sequence length="149" mass="16443">SRKEEIIYSLEDLMGKDEASKLSQEFEELSFQKEASEASGLEVAPELSREPSPEDSTYSMWTTKSIAAAAVAQEQAIHEGLEHVYSIQDGGEDKNAGTWSVFHQSYGAEDDIYPLPDVPLVSRFGPISRRCNTLLKPSVPSQTQASMDD</sequence>
<evidence type="ECO:0000313" key="2">
    <source>
        <dbReference type="EMBL" id="QQP55863.1"/>
    </source>
</evidence>
<dbReference type="Proteomes" id="UP000595437">
    <property type="component" value="Chromosome 1"/>
</dbReference>
<evidence type="ECO:0000256" key="1">
    <source>
        <dbReference type="SAM" id="MobiDB-lite"/>
    </source>
</evidence>
<protein>
    <submittedName>
        <fullName evidence="2">Uncharacterized protein</fullName>
    </submittedName>
</protein>
<organism evidence="2 3">
    <name type="scientific">Caligus rogercresseyi</name>
    <name type="common">Sea louse</name>
    <dbReference type="NCBI Taxonomy" id="217165"/>
    <lineage>
        <taxon>Eukaryota</taxon>
        <taxon>Metazoa</taxon>
        <taxon>Ecdysozoa</taxon>
        <taxon>Arthropoda</taxon>
        <taxon>Crustacea</taxon>
        <taxon>Multicrustacea</taxon>
        <taxon>Hexanauplia</taxon>
        <taxon>Copepoda</taxon>
        <taxon>Siphonostomatoida</taxon>
        <taxon>Caligidae</taxon>
        <taxon>Caligus</taxon>
    </lineage>
</organism>
<gene>
    <name evidence="2" type="ORF">FKW44_000324</name>
</gene>
<keyword evidence="3" id="KW-1185">Reference proteome</keyword>
<feature type="non-terminal residue" evidence="2">
    <location>
        <position position="1"/>
    </location>
</feature>
<name>A0A7T8QUT7_CALRO</name>
<feature type="non-terminal residue" evidence="2">
    <location>
        <position position="149"/>
    </location>
</feature>
<evidence type="ECO:0000313" key="3">
    <source>
        <dbReference type="Proteomes" id="UP000595437"/>
    </source>
</evidence>
<dbReference type="EMBL" id="CP045890">
    <property type="protein sequence ID" value="QQP55863.1"/>
    <property type="molecule type" value="Genomic_DNA"/>
</dbReference>
<proteinExistence type="predicted"/>
<accession>A0A7T8QUT7</accession>
<feature type="region of interest" description="Disordered" evidence="1">
    <location>
        <begin position="33"/>
        <end position="58"/>
    </location>
</feature>